<evidence type="ECO:0000313" key="7">
    <source>
        <dbReference type="EMBL" id="CAI55029.1"/>
    </source>
</evidence>
<dbReference type="AlphaFoldDB" id="Q38XQ0"/>
<accession>Q38XQ0</accession>
<keyword evidence="3 5" id="KW-1133">Transmembrane helix</keyword>
<dbReference type="Proteomes" id="UP000002707">
    <property type="component" value="Chromosome"/>
</dbReference>
<evidence type="ECO:0000313" key="8">
    <source>
        <dbReference type="Proteomes" id="UP000002707"/>
    </source>
</evidence>
<evidence type="ECO:0000256" key="3">
    <source>
        <dbReference type="ARBA" id="ARBA00022989"/>
    </source>
</evidence>
<feature type="domain" description="TM2" evidence="6">
    <location>
        <begin position="77"/>
        <end position="126"/>
    </location>
</feature>
<organism evidence="7 8">
    <name type="scientific">Latilactobacillus sakei subsp. sakei (strain 23K)</name>
    <name type="common">Lactobacillus sakei subsp. sakei</name>
    <dbReference type="NCBI Taxonomy" id="314315"/>
    <lineage>
        <taxon>Bacteria</taxon>
        <taxon>Bacillati</taxon>
        <taxon>Bacillota</taxon>
        <taxon>Bacilli</taxon>
        <taxon>Lactobacillales</taxon>
        <taxon>Lactobacillaceae</taxon>
        <taxon>Latilactobacillus</taxon>
    </lineage>
</organism>
<dbReference type="Pfam" id="PF05154">
    <property type="entry name" value="TM2"/>
    <property type="match status" value="1"/>
</dbReference>
<dbReference type="GO" id="GO:0016020">
    <property type="term" value="C:membrane"/>
    <property type="evidence" value="ECO:0007669"/>
    <property type="project" value="UniProtKB-SubCell"/>
</dbReference>
<reference evidence="8" key="1">
    <citation type="journal article" date="2005" name="Nat. Biotechnol.">
        <title>The complete genome sequence of the meat-borne lactic acid bacterium Lactobacillus sakei 23K.</title>
        <authorList>
            <person name="Chaillou S."/>
            <person name="Champomier-Verges M.-C."/>
            <person name="Cornet M."/>
            <person name="Crutz-Le Coq A.-M."/>
            <person name="Dudez A.-M."/>
            <person name="Martin V."/>
            <person name="Beaufils S."/>
            <person name="Darbon-Rongere E."/>
            <person name="Bossy R."/>
            <person name="Loux V."/>
            <person name="Zagorec M."/>
        </authorList>
    </citation>
    <scope>NUCLEOTIDE SEQUENCE [LARGE SCALE GENOMIC DNA]</scope>
    <source>
        <strain evidence="8">23K</strain>
    </source>
</reference>
<evidence type="ECO:0000256" key="1">
    <source>
        <dbReference type="ARBA" id="ARBA00004141"/>
    </source>
</evidence>
<dbReference type="InterPro" id="IPR007829">
    <property type="entry name" value="TM2"/>
</dbReference>
<feature type="transmembrane region" description="Helical" evidence="5">
    <location>
        <begin position="80"/>
        <end position="99"/>
    </location>
</feature>
<keyword evidence="4 5" id="KW-0472">Membrane</keyword>
<evidence type="ECO:0000259" key="6">
    <source>
        <dbReference type="Pfam" id="PF05154"/>
    </source>
</evidence>
<keyword evidence="8" id="KW-1185">Reference proteome</keyword>
<dbReference type="EMBL" id="CR936503">
    <property type="protein sequence ID" value="CAI55029.1"/>
    <property type="molecule type" value="Genomic_DNA"/>
</dbReference>
<comment type="subcellular location">
    <subcellularLocation>
        <location evidence="1">Membrane</location>
        <topology evidence="1">Multi-pass membrane protein</topology>
    </subcellularLocation>
</comment>
<sequence length="141" mass="14952">MIGNEDSSVSEVTLDSLNFVPAIGDLVDVFNTETETIVTKKEAPVKEASNTDGININIVNDDNNSGANTLYAAGKVVNKLVYILLALFLGGLGVHKFFAGKIGTGILYIIFCWTGIPSFIGLIEAIIAIFKTADSNGNIIV</sequence>
<dbReference type="RefSeq" id="WP_011374433.1">
    <property type="nucleotide sequence ID" value="NC_007576.1"/>
</dbReference>
<dbReference type="STRING" id="314315.LCA_0725"/>
<protein>
    <recommendedName>
        <fullName evidence="6">TM2 domain-containing protein</fullName>
    </recommendedName>
</protein>
<dbReference type="HOGENOM" id="CLU_1703244_0_0_9"/>
<dbReference type="KEGG" id="lsa:LCA_0725"/>
<dbReference type="eggNOG" id="COG2314">
    <property type="taxonomic scope" value="Bacteria"/>
</dbReference>
<evidence type="ECO:0000256" key="2">
    <source>
        <dbReference type="ARBA" id="ARBA00022692"/>
    </source>
</evidence>
<name>Q38XQ0_LATSS</name>
<evidence type="ECO:0000256" key="4">
    <source>
        <dbReference type="ARBA" id="ARBA00023136"/>
    </source>
</evidence>
<gene>
    <name evidence="7" type="ordered locus">LCA_0725</name>
</gene>
<keyword evidence="2 5" id="KW-0812">Transmembrane</keyword>
<proteinExistence type="predicted"/>
<evidence type="ECO:0000256" key="5">
    <source>
        <dbReference type="SAM" id="Phobius"/>
    </source>
</evidence>
<feature type="transmembrane region" description="Helical" evidence="5">
    <location>
        <begin position="105"/>
        <end position="130"/>
    </location>
</feature>